<dbReference type="PANTHER" id="PTHR12277:SF81">
    <property type="entry name" value="PROTEIN ABHD13"/>
    <property type="match status" value="1"/>
</dbReference>
<gene>
    <name evidence="4" type="ORF">PITCH_A1260007</name>
</gene>
<keyword evidence="2" id="KW-1133">Transmembrane helix</keyword>
<dbReference type="InterPro" id="IPR022742">
    <property type="entry name" value="Hydrolase_4"/>
</dbReference>
<evidence type="ECO:0000313" key="4">
    <source>
        <dbReference type="EMBL" id="SPD72184.1"/>
    </source>
</evidence>
<proteinExistence type="predicted"/>
<sequence length="325" mass="36156">MGQILTVSAASKHLLHWILIVFGIIFLTFAGCSANEHEKPSEKTGDEHMSEPSHPDYSSLDHREILALLFHPRPEWSGHGHIDGVEDLSIPVADGVSIGGKLYGTAKSAPVILFFHGNGEIVSDYDDLGPVYTKMGINFLPVDYRGYGRSTGSPTVTNMMHDCHVIFDYINKWLKQRDCDGPMIIMGRSLGSASALELAFHYQSEIDGLIIESGFADIIPLLRLVGVDVNRLGIGEKDDLHHLDKIRSFNKPLLVIHAEYDHIIPFSDGQALFEACSSPDKRFLKIPDANHNNIFALGLEMYLKEVKMLVEEVIKQKAHDSNRSN</sequence>
<evidence type="ECO:0000256" key="1">
    <source>
        <dbReference type="SAM" id="MobiDB-lite"/>
    </source>
</evidence>
<dbReference type="EMBL" id="OJIN01000031">
    <property type="protein sequence ID" value="SPD72184.1"/>
    <property type="molecule type" value="Genomic_DNA"/>
</dbReference>
<reference evidence="4" key="1">
    <citation type="submission" date="2018-01" db="EMBL/GenBank/DDBJ databases">
        <authorList>
            <person name="Regsiter A."/>
            <person name="William W."/>
        </authorList>
    </citation>
    <scope>NUCLEOTIDE SEQUENCE</scope>
    <source>
        <strain evidence="4">TRIP AH-1</strain>
    </source>
</reference>
<dbReference type="Gene3D" id="3.40.50.1820">
    <property type="entry name" value="alpha/beta hydrolase"/>
    <property type="match status" value="1"/>
</dbReference>
<feature type="region of interest" description="Disordered" evidence="1">
    <location>
        <begin position="37"/>
        <end position="56"/>
    </location>
</feature>
<feature type="transmembrane region" description="Helical" evidence="2">
    <location>
        <begin position="14"/>
        <end position="34"/>
    </location>
</feature>
<dbReference type="SUPFAM" id="SSF53474">
    <property type="entry name" value="alpha/beta-Hydrolases"/>
    <property type="match status" value="1"/>
</dbReference>
<evidence type="ECO:0000259" key="3">
    <source>
        <dbReference type="Pfam" id="PF12146"/>
    </source>
</evidence>
<dbReference type="PANTHER" id="PTHR12277">
    <property type="entry name" value="ALPHA/BETA HYDROLASE DOMAIN-CONTAINING PROTEIN"/>
    <property type="match status" value="1"/>
</dbReference>
<keyword evidence="2" id="KW-0472">Membrane</keyword>
<name>A0A445MRQ3_9BACT</name>
<organism evidence="4">
    <name type="scientific">uncultured Desulfobacterium sp</name>
    <dbReference type="NCBI Taxonomy" id="201089"/>
    <lineage>
        <taxon>Bacteria</taxon>
        <taxon>Pseudomonadati</taxon>
        <taxon>Thermodesulfobacteriota</taxon>
        <taxon>Desulfobacteria</taxon>
        <taxon>Desulfobacterales</taxon>
        <taxon>Desulfobacteriaceae</taxon>
        <taxon>Desulfobacterium</taxon>
        <taxon>environmental samples</taxon>
    </lineage>
</organism>
<accession>A0A445MRQ3</accession>
<feature type="domain" description="Serine aminopeptidase S33" evidence="3">
    <location>
        <begin position="109"/>
        <end position="218"/>
    </location>
</feature>
<evidence type="ECO:0000256" key="2">
    <source>
        <dbReference type="SAM" id="Phobius"/>
    </source>
</evidence>
<keyword evidence="2" id="KW-0812">Transmembrane</keyword>
<dbReference type="AlphaFoldDB" id="A0A445MRQ3"/>
<dbReference type="Pfam" id="PF12146">
    <property type="entry name" value="Hydrolase_4"/>
    <property type="match status" value="1"/>
</dbReference>
<dbReference type="InterPro" id="IPR029058">
    <property type="entry name" value="AB_hydrolase_fold"/>
</dbReference>
<protein>
    <recommendedName>
        <fullName evidence="3">Serine aminopeptidase S33 domain-containing protein</fullName>
    </recommendedName>
</protein>